<keyword evidence="1" id="KW-0645">Protease</keyword>
<dbReference type="Proteomes" id="UP000319897">
    <property type="component" value="Unassembled WGS sequence"/>
</dbReference>
<feature type="site" description="Cleavage; by autolysis" evidence="7">
    <location>
        <begin position="163"/>
        <end position="164"/>
    </location>
</feature>
<dbReference type="FunFam" id="3.60.20.30:FF:000001">
    <property type="entry name" value="Isoaspartyl peptidase/L-asparaginase"/>
    <property type="match status" value="1"/>
</dbReference>
<accession>A0A501XDZ9</accession>
<gene>
    <name evidence="8" type="ORF">FJQ54_16665</name>
</gene>
<keyword evidence="3" id="KW-0068">Autocatalytic cleavage</keyword>
<keyword evidence="9" id="KW-1185">Reference proteome</keyword>
<dbReference type="SUPFAM" id="SSF56235">
    <property type="entry name" value="N-terminal nucleophile aminohydrolases (Ntn hydrolases)"/>
    <property type="match status" value="1"/>
</dbReference>
<dbReference type="PANTHER" id="PTHR10188">
    <property type="entry name" value="L-ASPARAGINASE"/>
    <property type="match status" value="1"/>
</dbReference>
<dbReference type="PANTHER" id="PTHR10188:SF6">
    <property type="entry name" value="N(4)-(BETA-N-ACETYLGLUCOSAMINYL)-L-ASPARAGINASE"/>
    <property type="match status" value="1"/>
</dbReference>
<dbReference type="EMBL" id="VFSU01000034">
    <property type="protein sequence ID" value="TPE58679.1"/>
    <property type="molecule type" value="Genomic_DNA"/>
</dbReference>
<dbReference type="GO" id="GO:0006508">
    <property type="term" value="P:proteolysis"/>
    <property type="evidence" value="ECO:0007669"/>
    <property type="project" value="UniProtKB-KW"/>
</dbReference>
<evidence type="ECO:0000256" key="4">
    <source>
        <dbReference type="ARBA" id="ARBA00069124"/>
    </source>
</evidence>
<feature type="active site" description="Nucleophile" evidence="5">
    <location>
        <position position="164"/>
    </location>
</feature>
<dbReference type="GO" id="GO:0016811">
    <property type="term" value="F:hydrolase activity, acting on carbon-nitrogen (but not peptide) bonds, in linear amides"/>
    <property type="evidence" value="ECO:0007669"/>
    <property type="project" value="UniProtKB-ARBA"/>
</dbReference>
<evidence type="ECO:0000256" key="1">
    <source>
        <dbReference type="ARBA" id="ARBA00022670"/>
    </source>
</evidence>
<dbReference type="InterPro" id="IPR000246">
    <property type="entry name" value="Peptidase_T2"/>
</dbReference>
<dbReference type="Pfam" id="PF01112">
    <property type="entry name" value="Asparaginase_2"/>
    <property type="match status" value="1"/>
</dbReference>
<dbReference type="Gene3D" id="3.60.20.30">
    <property type="entry name" value="(Glycosyl)asparaginase"/>
    <property type="match status" value="1"/>
</dbReference>
<dbReference type="GO" id="GO:0008233">
    <property type="term" value="F:peptidase activity"/>
    <property type="evidence" value="ECO:0007669"/>
    <property type="project" value="UniProtKB-KW"/>
</dbReference>
<dbReference type="InterPro" id="IPR029055">
    <property type="entry name" value="Ntn_hydrolases_N"/>
</dbReference>
<sequence>MTSRWAIALHGGAGVTPGRDYRPVEAHLGELVSAAEARLAEGASALDTVEWAVAELEASGLYTAGRGSPPNRAGEVEFDASIMDGPSRRAGAVAAIQDVRSPIHAARAVMERTPHVLLAGAGATAFARDIGLPAIGNDRDYFRLAIGVEPEDLDVPADALGHGTVGAVALDREGRLAAATSTGGIYGKRPGRVGDTPLPGAGTWADDLCAISCTGVGEHFIRAGGAGDVAAQLRYGDIQLGTAAETMLQRVKSFGGNGGLIALDHTGSEIFAWNSSGLKRAAYGSHIRRMVAID</sequence>
<comment type="caution">
    <text evidence="8">The sequence shown here is derived from an EMBL/GenBank/DDBJ whole genome shotgun (WGS) entry which is preliminary data.</text>
</comment>
<evidence type="ECO:0000256" key="2">
    <source>
        <dbReference type="ARBA" id="ARBA00022801"/>
    </source>
</evidence>
<organism evidence="8 9">
    <name type="scientific">Sandaracinobacter neustonicus</name>
    <dbReference type="NCBI Taxonomy" id="1715348"/>
    <lineage>
        <taxon>Bacteria</taxon>
        <taxon>Pseudomonadati</taxon>
        <taxon>Pseudomonadota</taxon>
        <taxon>Alphaproteobacteria</taxon>
        <taxon>Sphingomonadales</taxon>
        <taxon>Sphingosinicellaceae</taxon>
        <taxon>Sandaracinobacter</taxon>
    </lineage>
</organism>
<feature type="binding site" evidence="6">
    <location>
        <begin position="192"/>
        <end position="195"/>
    </location>
    <ligand>
        <name>substrate</name>
    </ligand>
</feature>
<evidence type="ECO:0000313" key="9">
    <source>
        <dbReference type="Proteomes" id="UP000319897"/>
    </source>
</evidence>
<evidence type="ECO:0000256" key="5">
    <source>
        <dbReference type="PIRSR" id="PIRSR600246-1"/>
    </source>
</evidence>
<feature type="binding site" evidence="6">
    <location>
        <begin position="214"/>
        <end position="217"/>
    </location>
    <ligand>
        <name>substrate</name>
    </ligand>
</feature>
<name>A0A501XDZ9_9SPHN</name>
<dbReference type="OrthoDB" id="9780217at2"/>
<keyword evidence="2" id="KW-0378">Hydrolase</keyword>
<dbReference type="RefSeq" id="WP_140929531.1">
    <property type="nucleotide sequence ID" value="NZ_VFSU01000034.1"/>
</dbReference>
<evidence type="ECO:0000256" key="6">
    <source>
        <dbReference type="PIRSR" id="PIRSR600246-2"/>
    </source>
</evidence>
<dbReference type="AlphaFoldDB" id="A0A501XDZ9"/>
<evidence type="ECO:0000256" key="7">
    <source>
        <dbReference type="PIRSR" id="PIRSR600246-3"/>
    </source>
</evidence>
<reference evidence="8 9" key="1">
    <citation type="submission" date="2019-06" db="EMBL/GenBank/DDBJ databases">
        <authorList>
            <person name="Lee I."/>
            <person name="Jang G.I."/>
            <person name="Hwang C.Y."/>
        </authorList>
    </citation>
    <scope>NUCLEOTIDE SEQUENCE [LARGE SCALE GENOMIC DNA]</scope>
    <source>
        <strain evidence="8 9">PAMC 28131</strain>
    </source>
</reference>
<protein>
    <recommendedName>
        <fullName evidence="4">Isoaspartyl peptidase</fullName>
    </recommendedName>
</protein>
<evidence type="ECO:0000313" key="8">
    <source>
        <dbReference type="EMBL" id="TPE58679.1"/>
    </source>
</evidence>
<evidence type="ECO:0000256" key="3">
    <source>
        <dbReference type="ARBA" id="ARBA00022813"/>
    </source>
</evidence>
<proteinExistence type="predicted"/>